<reference evidence="2 3" key="1">
    <citation type="journal article" date="2013" name="Genome Announc.">
        <title>Genome Sequence of Serratia plymuthica Strain S13, an Endophyte with Germination- and Plant-Growth-Promoting Activity from the Flower of Styrian Oil Pumpkin.</title>
        <authorList>
            <person name="Muller H."/>
            <person name="Furnkranz M."/>
            <person name="Grube M."/>
            <person name="Berg G."/>
        </authorList>
    </citation>
    <scope>NUCLEOTIDE SEQUENCE [LARGE SCALE GENOMIC DNA]</scope>
    <source>
        <strain evidence="2">S13</strain>
    </source>
</reference>
<feature type="domain" description="PhnB-like" evidence="1">
    <location>
        <begin position="3"/>
        <end position="135"/>
    </location>
</feature>
<dbReference type="EMBL" id="CP006566">
    <property type="protein sequence ID" value="AGP45070.1"/>
    <property type="molecule type" value="Genomic_DNA"/>
</dbReference>
<protein>
    <submittedName>
        <fullName evidence="2">3-demethylubiquinone-9 3-methyltransferase</fullName>
    </submittedName>
</protein>
<dbReference type="InterPro" id="IPR028973">
    <property type="entry name" value="PhnB-like"/>
</dbReference>
<dbReference type="PANTHER" id="PTHR33990:SF1">
    <property type="entry name" value="PROTEIN YJDN"/>
    <property type="match status" value="1"/>
</dbReference>
<keyword evidence="2" id="KW-0830">Ubiquinone</keyword>
<dbReference type="KEGG" id="sry:M621_15685"/>
<evidence type="ECO:0000259" key="1">
    <source>
        <dbReference type="Pfam" id="PF06983"/>
    </source>
</evidence>
<dbReference type="Gene3D" id="3.10.180.10">
    <property type="entry name" value="2,3-Dihydroxybiphenyl 1,2-Dioxygenase, domain 1"/>
    <property type="match status" value="1"/>
</dbReference>
<dbReference type="Pfam" id="PF06983">
    <property type="entry name" value="3-dmu-9_3-mt"/>
    <property type="match status" value="1"/>
</dbReference>
<dbReference type="PANTHER" id="PTHR33990">
    <property type="entry name" value="PROTEIN YJDN-RELATED"/>
    <property type="match status" value="1"/>
</dbReference>
<dbReference type="GO" id="GO:0032259">
    <property type="term" value="P:methylation"/>
    <property type="evidence" value="ECO:0007669"/>
    <property type="project" value="UniProtKB-KW"/>
</dbReference>
<proteinExistence type="predicted"/>
<dbReference type="InterPro" id="IPR029068">
    <property type="entry name" value="Glyas_Bleomycin-R_OHBP_Dase"/>
</dbReference>
<dbReference type="eggNOG" id="COG2764">
    <property type="taxonomic scope" value="Bacteria"/>
</dbReference>
<dbReference type="SUPFAM" id="SSF54593">
    <property type="entry name" value="Glyoxalase/Bleomycin resistance protein/Dihydroxybiphenyl dioxygenase"/>
    <property type="match status" value="1"/>
</dbReference>
<evidence type="ECO:0000313" key="2">
    <source>
        <dbReference type="EMBL" id="AGP45070.1"/>
    </source>
</evidence>
<sequence>MLIQPYLFFNGNCEQAVNFYAQQLGGKIEFIMRYKEMPEEAKQGGPQDADPESIMHARLLIGESALMASDSCPQDGADASHKGFSLSLNPKDVEQGRELFEKLSQGGQVTLPYGPTFWAKGFGMLTDQFGVNWMINVE</sequence>
<dbReference type="AlphaFoldDB" id="S4YKW7"/>
<keyword evidence="2" id="KW-0808">Transferase</keyword>
<keyword evidence="2" id="KW-0489">Methyltransferase</keyword>
<organism evidence="2 3">
    <name type="scientific">Serratia plymuthica S13</name>
    <dbReference type="NCBI Taxonomy" id="1348660"/>
    <lineage>
        <taxon>Bacteria</taxon>
        <taxon>Pseudomonadati</taxon>
        <taxon>Pseudomonadota</taxon>
        <taxon>Gammaproteobacteria</taxon>
        <taxon>Enterobacterales</taxon>
        <taxon>Yersiniaceae</taxon>
        <taxon>Serratia</taxon>
    </lineage>
</organism>
<dbReference type="RefSeq" id="WP_020439283.1">
    <property type="nucleotide sequence ID" value="NC_021659.1"/>
</dbReference>
<dbReference type="CDD" id="cd06588">
    <property type="entry name" value="PhnB_like"/>
    <property type="match status" value="1"/>
</dbReference>
<dbReference type="GO" id="GO:0008168">
    <property type="term" value="F:methyltransferase activity"/>
    <property type="evidence" value="ECO:0007669"/>
    <property type="project" value="UniProtKB-KW"/>
</dbReference>
<dbReference type="Proteomes" id="UP000014900">
    <property type="component" value="Chromosome"/>
</dbReference>
<dbReference type="HOGENOM" id="CLU_046006_17_1_6"/>
<evidence type="ECO:0000313" key="3">
    <source>
        <dbReference type="Proteomes" id="UP000014900"/>
    </source>
</evidence>
<accession>S4YKW7</accession>
<dbReference type="PATRIC" id="fig|1348660.3.peg.3084"/>
<gene>
    <name evidence="2" type="ORF">M621_15685</name>
</gene>
<name>S4YKW7_SERPL</name>